<feature type="transmembrane region" description="Helical" evidence="2">
    <location>
        <begin position="163"/>
        <end position="185"/>
    </location>
</feature>
<feature type="transmembrane region" description="Helical" evidence="2">
    <location>
        <begin position="342"/>
        <end position="361"/>
    </location>
</feature>
<feature type="transmembrane region" description="Helical" evidence="2">
    <location>
        <begin position="303"/>
        <end position="322"/>
    </location>
</feature>
<feature type="region of interest" description="Disordered" evidence="1">
    <location>
        <begin position="216"/>
        <end position="292"/>
    </location>
</feature>
<feature type="region of interest" description="Disordered" evidence="1">
    <location>
        <begin position="1"/>
        <end position="28"/>
    </location>
</feature>
<feature type="compositionally biased region" description="Basic and acidic residues" evidence="1">
    <location>
        <begin position="538"/>
        <end position="547"/>
    </location>
</feature>
<feature type="region of interest" description="Disordered" evidence="1">
    <location>
        <begin position="505"/>
        <end position="552"/>
    </location>
</feature>
<feature type="region of interest" description="Disordered" evidence="1">
    <location>
        <begin position="581"/>
        <end position="634"/>
    </location>
</feature>
<feature type="compositionally biased region" description="Gly residues" evidence="1">
    <location>
        <begin position="227"/>
        <end position="239"/>
    </location>
</feature>
<evidence type="ECO:0008006" key="5">
    <source>
        <dbReference type="Google" id="ProtNLM"/>
    </source>
</evidence>
<proteinExistence type="predicted"/>
<sequence>MRQFSSHGAASAQPPPPAAERRSLSPLHSQPRSRWALFSRLFACGGARDRGGRGEEGGQPSVYEALREAVAQWSEGSSRCFCFGLHVVPTDVVVLGFLLLLILLHVSLFLAFWVGAILKADRNLLDKGLDASSKPKMQTPGSTVEPLDPVAAEFRDAVIPYTYAAFLTLATAMPVFVIAVIYFLFYRGLAATTLSRRLHSAVPVIHVGAQPNSCSAACSGATRQDTNGGGQRDPGGRRGSVGRRPLDGEGAQDCSECGEIPGRGRQAGGRARGGDADGPAETPMSAEEREALQQEARELPLQALVYMIYGFGFTVSLVWMVCSHIPRALCRKCAAPTTGQQWVEWGCLLVFAIMWTVAYFICPSRHDIEKRHQTARRMRERLAAYRSLASLETATPSSSLLGLGPRAASYTPSVRNGASTDTYRASPSHSVFLPVHDSARSGGLAYEGWKARGASSFSPEPKRVGSVREATDGDTADDDELALAFPSAGGGAKPRAFSIPYPSPLVPGGLYDDRRASANGERRDQNCRDGSIELQGNARERRTDGVHDGGSASDRQCILAANGRDGDSVRVIGRQALDSRTLFDGNRGGVSGHNGAASSHPRANGSPRPCAAHDARDASRSLPIVGRDEKDAKH</sequence>
<comment type="caution">
    <text evidence="3">The sequence shown here is derived from an EMBL/GenBank/DDBJ whole genome shotgun (WGS) entry which is preliminary data.</text>
</comment>
<keyword evidence="4" id="KW-1185">Reference proteome</keyword>
<evidence type="ECO:0000256" key="2">
    <source>
        <dbReference type="SAM" id="Phobius"/>
    </source>
</evidence>
<protein>
    <recommendedName>
        <fullName evidence="5">Transmembrane protein</fullName>
    </recommendedName>
</protein>
<keyword evidence="2" id="KW-1133">Transmembrane helix</keyword>
<name>A0A2A9MJU0_BESBE</name>
<feature type="compositionally biased region" description="Polar residues" evidence="1">
    <location>
        <begin position="216"/>
        <end position="226"/>
    </location>
</feature>
<evidence type="ECO:0000313" key="3">
    <source>
        <dbReference type="EMBL" id="PFH38235.1"/>
    </source>
</evidence>
<gene>
    <name evidence="3" type="ORF">BESB_005760</name>
</gene>
<dbReference type="KEGG" id="bbes:BESB_005760"/>
<dbReference type="EMBL" id="NWUJ01000001">
    <property type="protein sequence ID" value="PFH38235.1"/>
    <property type="molecule type" value="Genomic_DNA"/>
</dbReference>
<evidence type="ECO:0000256" key="1">
    <source>
        <dbReference type="SAM" id="MobiDB-lite"/>
    </source>
</evidence>
<dbReference type="AlphaFoldDB" id="A0A2A9MJU0"/>
<dbReference type="GeneID" id="40305639"/>
<feature type="region of interest" description="Disordered" evidence="1">
    <location>
        <begin position="452"/>
        <end position="477"/>
    </location>
</feature>
<keyword evidence="2" id="KW-0472">Membrane</keyword>
<feature type="transmembrane region" description="Helical" evidence="2">
    <location>
        <begin position="93"/>
        <end position="118"/>
    </location>
</feature>
<dbReference type="RefSeq" id="XP_029222244.1">
    <property type="nucleotide sequence ID" value="XM_029359331.1"/>
</dbReference>
<evidence type="ECO:0000313" key="4">
    <source>
        <dbReference type="Proteomes" id="UP000224006"/>
    </source>
</evidence>
<keyword evidence="2" id="KW-0812">Transmembrane</keyword>
<dbReference type="Proteomes" id="UP000224006">
    <property type="component" value="Chromosome I"/>
</dbReference>
<accession>A0A2A9MJU0</accession>
<organism evidence="3 4">
    <name type="scientific">Besnoitia besnoiti</name>
    <name type="common">Apicomplexan protozoan</name>
    <dbReference type="NCBI Taxonomy" id="94643"/>
    <lineage>
        <taxon>Eukaryota</taxon>
        <taxon>Sar</taxon>
        <taxon>Alveolata</taxon>
        <taxon>Apicomplexa</taxon>
        <taxon>Conoidasida</taxon>
        <taxon>Coccidia</taxon>
        <taxon>Eucoccidiorida</taxon>
        <taxon>Eimeriorina</taxon>
        <taxon>Sarcocystidae</taxon>
        <taxon>Besnoitia</taxon>
    </lineage>
</organism>
<dbReference type="VEuPathDB" id="ToxoDB:BESB_005760"/>
<reference evidence="3 4" key="1">
    <citation type="submission" date="2017-09" db="EMBL/GenBank/DDBJ databases">
        <title>Genome sequencing of Besnoitia besnoiti strain Bb-Ger1.</title>
        <authorList>
            <person name="Schares G."/>
            <person name="Venepally P."/>
            <person name="Lorenzi H.A."/>
        </authorList>
    </citation>
    <scope>NUCLEOTIDE SEQUENCE [LARGE SCALE GENOMIC DNA]</scope>
    <source>
        <strain evidence="3 4">Bb-Ger1</strain>
    </source>
</reference>
<dbReference type="OrthoDB" id="330205at2759"/>
<feature type="compositionally biased region" description="Basic and acidic residues" evidence="1">
    <location>
        <begin position="511"/>
        <end position="531"/>
    </location>
</feature>